<comment type="caution">
    <text evidence="2">The sequence shown here is derived from an EMBL/GenBank/DDBJ whole genome shotgun (WGS) entry which is preliminary data.</text>
</comment>
<feature type="compositionally biased region" description="Basic and acidic residues" evidence="1">
    <location>
        <begin position="256"/>
        <end position="267"/>
    </location>
</feature>
<feature type="region of interest" description="Disordered" evidence="1">
    <location>
        <begin position="209"/>
        <end position="267"/>
    </location>
</feature>
<evidence type="ECO:0000313" key="2">
    <source>
        <dbReference type="EMBL" id="KYH25848.1"/>
    </source>
</evidence>
<protein>
    <submittedName>
        <fullName evidence="2">Uncharacterized protein</fullName>
    </submittedName>
</protein>
<feature type="compositionally biased region" description="Polar residues" evidence="1">
    <location>
        <begin position="212"/>
        <end position="248"/>
    </location>
</feature>
<gene>
    <name evidence="2" type="ORF">HAPAU_25260</name>
</gene>
<dbReference type="OrthoDB" id="248638at2157"/>
<name>A0A151ADV1_9EURY</name>
<keyword evidence="3" id="KW-1185">Reference proteome</keyword>
<sequence>MSETETELEAASVLDRLEELIPGIADGLEELKTQIVEGSDDEDVIETAEEIWEVLDEAEDVLDTIDVEELPDVIDVEELPDAIDVEEIPEAIADGDAGDAIDLTDLKEAIRFRELWEAADIGDLREQQKELEDEIDDVTGDGDDGDEDGGLLDTEMGMGDGAHMQFDPDDRQEAIEEIISTAVQGFRTALLETHDKLRLLYEFNQEKLGGSESLNPTAVSTMPSGPLANSASTRHSTVPSQVKYSRANNPRRIYGRRFDNANTENHE</sequence>
<proteinExistence type="predicted"/>
<dbReference type="RefSeq" id="WP_066382958.1">
    <property type="nucleotide sequence ID" value="NZ_LTAZ01000005.1"/>
</dbReference>
<organism evidence="2 3">
    <name type="scientific">Halalkalicoccus paucihalophilus</name>
    <dbReference type="NCBI Taxonomy" id="1008153"/>
    <lineage>
        <taxon>Archaea</taxon>
        <taxon>Methanobacteriati</taxon>
        <taxon>Methanobacteriota</taxon>
        <taxon>Stenosarchaea group</taxon>
        <taxon>Halobacteria</taxon>
        <taxon>Halobacteriales</taxon>
        <taxon>Halococcaceae</taxon>
        <taxon>Halalkalicoccus</taxon>
    </lineage>
</organism>
<evidence type="ECO:0000313" key="3">
    <source>
        <dbReference type="Proteomes" id="UP000075321"/>
    </source>
</evidence>
<dbReference type="EMBL" id="LTAZ01000005">
    <property type="protein sequence ID" value="KYH25848.1"/>
    <property type="molecule type" value="Genomic_DNA"/>
</dbReference>
<dbReference type="Proteomes" id="UP000075321">
    <property type="component" value="Unassembled WGS sequence"/>
</dbReference>
<dbReference type="AlphaFoldDB" id="A0A151ADV1"/>
<reference evidence="2 3" key="1">
    <citation type="submission" date="2016-02" db="EMBL/GenBank/DDBJ databases">
        <title>Genome sequence of Halalkalicoccus paucihalophilus DSM 24557.</title>
        <authorList>
            <person name="Poehlein A."/>
            <person name="Daniel R."/>
        </authorList>
    </citation>
    <scope>NUCLEOTIDE SEQUENCE [LARGE SCALE GENOMIC DNA]</scope>
    <source>
        <strain evidence="2 3">DSM 24557</strain>
    </source>
</reference>
<evidence type="ECO:0000256" key="1">
    <source>
        <dbReference type="SAM" id="MobiDB-lite"/>
    </source>
</evidence>
<dbReference type="PATRIC" id="fig|1008153.3.peg.2574"/>
<accession>A0A151ADV1</accession>